<feature type="region of interest" description="Disordered" evidence="1">
    <location>
        <begin position="265"/>
        <end position="286"/>
    </location>
</feature>
<dbReference type="Gene3D" id="1.20.58.830">
    <property type="match status" value="1"/>
</dbReference>
<accession>A0A151L286</accession>
<dbReference type="VEuPathDB" id="PlasmoDB:PGSY75_0039100"/>
<reference evidence="2 3" key="1">
    <citation type="journal article" date="2016" name="Nat. Commun.">
        <title>Genomes of cryptic chimpanzee Plasmodium species reveal key evolutionary events leading to human malaria.</title>
        <authorList>
            <person name="Sundararaman S.A."/>
            <person name="Plenderleith L.J."/>
            <person name="Liu W."/>
            <person name="Loy D.E."/>
            <person name="Learn G.H."/>
            <person name="Li Y."/>
            <person name="Shaw K.S."/>
            <person name="Ayouba A."/>
            <person name="Peeters M."/>
            <person name="Speede S."/>
            <person name="Shaw G.M."/>
            <person name="Bushman F.D."/>
            <person name="Brisson D."/>
            <person name="Rayner J.C."/>
            <person name="Sharp P.M."/>
            <person name="Hahn B.H."/>
        </authorList>
    </citation>
    <scope>NUCLEOTIDE SEQUENCE [LARGE SCALE GENOMIC DNA]</scope>
    <source>
        <strain evidence="2 3">SY75</strain>
    </source>
</reference>
<dbReference type="AlphaFoldDB" id="A0A151L286"/>
<dbReference type="EMBL" id="LVLB01000389">
    <property type="protein sequence ID" value="KYN93004.1"/>
    <property type="molecule type" value="Genomic_DNA"/>
</dbReference>
<dbReference type="KEGG" id="pgab:PGSY75_0039100"/>
<protein>
    <submittedName>
        <fullName evidence="2">Putative EMP1-like protein</fullName>
    </submittedName>
</protein>
<feature type="non-terminal residue" evidence="2">
    <location>
        <position position="312"/>
    </location>
</feature>
<name>A0A151L286_9APIC</name>
<dbReference type="Gene3D" id="1.20.1310.20">
    <property type="entry name" value="Duffy-antigen binding domain"/>
    <property type="match status" value="1"/>
</dbReference>
<comment type="caution">
    <text evidence="2">The sequence shown here is derived from an EMBL/GenBank/DDBJ whole genome shotgun (WGS) entry which is preliminary data.</text>
</comment>
<organism evidence="2 3">
    <name type="scientific">Plasmodium gaboni</name>
    <dbReference type="NCBI Taxonomy" id="647221"/>
    <lineage>
        <taxon>Eukaryota</taxon>
        <taxon>Sar</taxon>
        <taxon>Alveolata</taxon>
        <taxon>Apicomplexa</taxon>
        <taxon>Aconoidasida</taxon>
        <taxon>Haemosporida</taxon>
        <taxon>Plasmodiidae</taxon>
        <taxon>Plasmodium</taxon>
        <taxon>Plasmodium (Laverania)</taxon>
    </lineage>
</organism>
<evidence type="ECO:0000256" key="1">
    <source>
        <dbReference type="SAM" id="MobiDB-lite"/>
    </source>
</evidence>
<dbReference type="InterPro" id="IPR042202">
    <property type="entry name" value="Duffy-ag-bd_sf"/>
</dbReference>
<evidence type="ECO:0000313" key="3">
    <source>
        <dbReference type="Proteomes" id="UP000076004"/>
    </source>
</evidence>
<dbReference type="GeneID" id="29774120"/>
<feature type="compositionally biased region" description="Basic and acidic residues" evidence="1">
    <location>
        <begin position="265"/>
        <end position="283"/>
    </location>
</feature>
<sequence>TCSDEQIKNNIFSGNNHNHNQIQTIIDKDKCKECKGNCECYNLWTQKISNQWQKQKENYTIFNNKQNGHKVGNNATRTVSLDNYLFFSCWEKYIKQHLKGDWEQIQTLDTETLDLLEKRCGKTINDGQNIFEERINYVKKKGNDCEKRHTKCTKDKKDFKCEGYEDVDGCKDKYYDGPMPGKNQVAAKKWECKNTTTSTDTKDVCVPPRTQTLCVANMYDSTGGGKIQDSAFSNKDKMKESLKAAIKKETERLYEYYTSKEDGKGAIISKKSDGKPGDRDKNGLPKNFCRATERTYNDFKHMVIGDIPWKPG</sequence>
<evidence type="ECO:0000313" key="2">
    <source>
        <dbReference type="EMBL" id="KYN93004.1"/>
    </source>
</evidence>
<dbReference type="SUPFAM" id="SSF140924">
    <property type="entry name" value="Duffy binding domain-like"/>
    <property type="match status" value="2"/>
</dbReference>
<feature type="non-terminal residue" evidence="2">
    <location>
        <position position="1"/>
    </location>
</feature>
<dbReference type="RefSeq" id="XP_018638710.1">
    <property type="nucleotide sequence ID" value="XM_018783508.1"/>
</dbReference>
<proteinExistence type="predicted"/>
<dbReference type="Proteomes" id="UP000076004">
    <property type="component" value="Unassembled WGS sequence"/>
</dbReference>
<gene>
    <name evidence="2" type="ORF">PGSY75_0039100</name>
</gene>